<dbReference type="SUPFAM" id="SSF55816">
    <property type="entry name" value="5'-nucleotidase (syn. UDP-sugar hydrolase), C-terminal domain"/>
    <property type="match status" value="1"/>
</dbReference>
<comment type="similarity">
    <text evidence="1">Belongs to the 5'-nucleotidase family.</text>
</comment>
<feature type="domain" description="Calcineurin-like phosphoesterase" evidence="2">
    <location>
        <begin position="6"/>
        <end position="198"/>
    </location>
</feature>
<keyword evidence="1" id="KW-0547">Nucleotide-binding</keyword>
<dbReference type="InterPro" id="IPR006179">
    <property type="entry name" value="5_nucleotidase/apyrase"/>
</dbReference>
<dbReference type="Proteomes" id="UP000244338">
    <property type="component" value="Unassembled WGS sequence"/>
</dbReference>
<dbReference type="GO" id="GO:0030288">
    <property type="term" value="C:outer membrane-bounded periplasmic space"/>
    <property type="evidence" value="ECO:0007669"/>
    <property type="project" value="TreeGrafter"/>
</dbReference>
<dbReference type="Gene3D" id="3.60.21.10">
    <property type="match status" value="1"/>
</dbReference>
<dbReference type="InterPro" id="IPR036907">
    <property type="entry name" value="5'-Nucleotdase_C_sf"/>
</dbReference>
<dbReference type="GO" id="GO:0008768">
    <property type="term" value="F:UDP-sugar diphosphatase activity"/>
    <property type="evidence" value="ECO:0007669"/>
    <property type="project" value="TreeGrafter"/>
</dbReference>
<dbReference type="InterPro" id="IPR029052">
    <property type="entry name" value="Metallo-depent_PP-like"/>
</dbReference>
<dbReference type="Gene3D" id="3.90.780.10">
    <property type="entry name" value="5'-Nucleotidase, C-terminal domain"/>
    <property type="match status" value="1"/>
</dbReference>
<dbReference type="GO" id="GO:0008253">
    <property type="term" value="F:5'-nucleotidase activity"/>
    <property type="evidence" value="ECO:0007669"/>
    <property type="project" value="TreeGrafter"/>
</dbReference>
<name>A0A2R6Y4N2_9BACL</name>
<organism evidence="3 4">
    <name type="scientific">Candidatus Carbonibacillus altaicus</name>
    <dbReference type="NCBI Taxonomy" id="2163959"/>
    <lineage>
        <taxon>Bacteria</taxon>
        <taxon>Bacillati</taxon>
        <taxon>Bacillota</taxon>
        <taxon>Bacilli</taxon>
        <taxon>Bacillales</taxon>
        <taxon>Candidatus Carbonibacillus</taxon>
    </lineage>
</organism>
<dbReference type="GO" id="GO:0000166">
    <property type="term" value="F:nucleotide binding"/>
    <property type="evidence" value="ECO:0007669"/>
    <property type="project" value="UniProtKB-KW"/>
</dbReference>
<sequence length="466" mass="52460">MRVHMLHTNDVHSHIQMFPLIGGAIERLKRELGERLIVLDLGDHVDRVQPLSDITEGMMNRSVLEASGYDLVTIGNNEGLTLSPLALGNLYRDAAFEVILSNLRTAEGVVPTWLKPYTLIRVEDVTLGFFGLTAAFHYYPLLGWTVDDPYERARELSRFLRPQVDVLILLSHLGFYADRTLAQADLGIDLILGAHTHHRFPEGVRIGRTLLTQAGKGGRELGWTILDYTPGEDLTMRTQLIDVTKEAPSARILRTIDEVQQTEGPRLKRVVATLKAPLTISYERSSPYARLLAEILRRETGADASIVTSGLLLHGLEEGPVTYGDILSSCPHPITTCILRMPAIELKEILFRALNPQLFLRPIHGFGFRGKVLGYPVIAGLEWDRGASEEIRLYDARGEVEDERMLSVAWPDMLLFRDPYDSFKASSYEANVTYCLPDFLRHYLERALQDDALVWAVRLEKTTHKA</sequence>
<accession>A0A2R6Y4N2</accession>
<reference evidence="4" key="1">
    <citation type="journal article" date="2018" name="Sci. Rep.">
        <title>Lignite coal burning seam in the remote Altai Mountains harbors a hydrogen-driven thermophilic microbial community.</title>
        <authorList>
            <person name="Kadnikov V.V."/>
            <person name="Mardanov A.V."/>
            <person name="Ivasenko D.A."/>
            <person name="Antsiferov D.V."/>
            <person name="Beletsky A.V."/>
            <person name="Karnachuk O.V."/>
            <person name="Ravin N.V."/>
        </authorList>
    </citation>
    <scope>NUCLEOTIDE SEQUENCE [LARGE SCALE GENOMIC DNA]</scope>
</reference>
<dbReference type="InterPro" id="IPR006146">
    <property type="entry name" value="5'-Nucleotdase_CS"/>
</dbReference>
<dbReference type="InterPro" id="IPR004843">
    <property type="entry name" value="Calcineurin-like_PHP"/>
</dbReference>
<evidence type="ECO:0000313" key="4">
    <source>
        <dbReference type="Proteomes" id="UP000244338"/>
    </source>
</evidence>
<evidence type="ECO:0000259" key="2">
    <source>
        <dbReference type="Pfam" id="PF00149"/>
    </source>
</evidence>
<dbReference type="Pfam" id="PF00149">
    <property type="entry name" value="Metallophos"/>
    <property type="match status" value="1"/>
</dbReference>
<dbReference type="PANTHER" id="PTHR11575:SF23">
    <property type="entry name" value="5-NUCLEOTIDASE FAMILY PROTEIN"/>
    <property type="match status" value="1"/>
</dbReference>
<dbReference type="PANTHER" id="PTHR11575">
    <property type="entry name" value="5'-NUCLEOTIDASE-RELATED"/>
    <property type="match status" value="1"/>
</dbReference>
<dbReference type="GO" id="GO:0046872">
    <property type="term" value="F:metal ion binding"/>
    <property type="evidence" value="ECO:0007669"/>
    <property type="project" value="InterPro"/>
</dbReference>
<dbReference type="AlphaFoldDB" id="A0A2R6Y4N2"/>
<proteinExistence type="inferred from homology"/>
<dbReference type="SUPFAM" id="SSF56300">
    <property type="entry name" value="Metallo-dependent phosphatases"/>
    <property type="match status" value="1"/>
</dbReference>
<dbReference type="EMBL" id="PEBX01000004">
    <property type="protein sequence ID" value="PTQ57646.1"/>
    <property type="molecule type" value="Genomic_DNA"/>
</dbReference>
<dbReference type="PROSITE" id="PS00785">
    <property type="entry name" value="5_NUCLEOTIDASE_1"/>
    <property type="match status" value="1"/>
</dbReference>
<gene>
    <name evidence="3" type="ORF">BSOLF_1190</name>
</gene>
<dbReference type="PRINTS" id="PR01607">
    <property type="entry name" value="APYRASEFAMLY"/>
</dbReference>
<protein>
    <submittedName>
        <fullName evidence="3">5'-nucleotidase family protein in cluster with NagD-like phosphatase</fullName>
    </submittedName>
</protein>
<dbReference type="GO" id="GO:0009166">
    <property type="term" value="P:nucleotide catabolic process"/>
    <property type="evidence" value="ECO:0007669"/>
    <property type="project" value="InterPro"/>
</dbReference>
<comment type="caution">
    <text evidence="3">The sequence shown here is derived from an EMBL/GenBank/DDBJ whole genome shotgun (WGS) entry which is preliminary data.</text>
</comment>
<evidence type="ECO:0000313" key="3">
    <source>
        <dbReference type="EMBL" id="PTQ57646.1"/>
    </source>
</evidence>
<evidence type="ECO:0000256" key="1">
    <source>
        <dbReference type="RuleBase" id="RU362119"/>
    </source>
</evidence>
<keyword evidence="1" id="KW-0378">Hydrolase</keyword>
<dbReference type="CDD" id="cd00845">
    <property type="entry name" value="MPP_UshA_N_like"/>
    <property type="match status" value="1"/>
</dbReference>